<gene>
    <name evidence="2" type="ORF">H4B97_07710</name>
</gene>
<feature type="domain" description="DUF3850" evidence="1">
    <location>
        <begin position="12"/>
        <end position="83"/>
    </location>
</feature>
<evidence type="ECO:0000313" key="2">
    <source>
        <dbReference type="EMBL" id="MBA6142357.1"/>
    </source>
</evidence>
<dbReference type="Proteomes" id="UP000590738">
    <property type="component" value="Unassembled WGS sequence"/>
</dbReference>
<dbReference type="AlphaFoldDB" id="A0A7W2LK95"/>
<dbReference type="Gene3D" id="2.30.130.30">
    <property type="entry name" value="Hypothetical protein"/>
    <property type="match status" value="1"/>
</dbReference>
<evidence type="ECO:0000259" key="1">
    <source>
        <dbReference type="Pfam" id="PF12961"/>
    </source>
</evidence>
<dbReference type="InterPro" id="IPR039440">
    <property type="entry name" value="DUF3850"/>
</dbReference>
<name>A0A7W2LK95_9PSED</name>
<proteinExistence type="predicted"/>
<organism evidence="2 3">
    <name type="scientific">Pseudomonas juntendi</name>
    <dbReference type="NCBI Taxonomy" id="2666183"/>
    <lineage>
        <taxon>Bacteria</taxon>
        <taxon>Pseudomonadati</taxon>
        <taxon>Pseudomonadota</taxon>
        <taxon>Gammaproteobacteria</taxon>
        <taxon>Pseudomonadales</taxon>
        <taxon>Pseudomonadaceae</taxon>
        <taxon>Pseudomonas</taxon>
    </lineage>
</organism>
<evidence type="ECO:0000313" key="3">
    <source>
        <dbReference type="Proteomes" id="UP000590738"/>
    </source>
</evidence>
<dbReference type="EMBL" id="JACGCZ010000009">
    <property type="protein sequence ID" value="MBA6142357.1"/>
    <property type="molecule type" value="Genomic_DNA"/>
</dbReference>
<comment type="caution">
    <text evidence="2">The sequence shown here is derived from an EMBL/GenBank/DDBJ whole genome shotgun (WGS) entry which is preliminary data.</text>
</comment>
<reference evidence="2 3" key="1">
    <citation type="submission" date="2020-07" db="EMBL/GenBank/DDBJ databases">
        <title>Diversity of carbapenemase encoding genes among Pseudomonas putida group clinical isolates in a tertiary Brazilian hospital.</title>
        <authorList>
            <person name="Alberto-Lei F."/>
            <person name="Nodari C.S."/>
            <person name="Streling A.P."/>
            <person name="Paulino J.T."/>
            <person name="Bessa-Neto F.O."/>
            <person name="Cayo R."/>
            <person name="Gales A.C."/>
        </authorList>
    </citation>
    <scope>NUCLEOTIDE SEQUENCE [LARGE SCALE GENOMIC DNA]</scope>
    <source>
        <strain evidence="2 3">12273</strain>
    </source>
</reference>
<accession>A0A7W2LK95</accession>
<sequence>MSEARMNVPLEHELKVNISAFDLILSNPKSGEVRDCTDRNFSVGETVFLREIDDSRSYTGRTARMVISNVQTYPGLPSNLVFLCYEEIDSNASVSSNEADANLLIDLIKDKDQTIMLYSNCLYDILVSSGLISSGQKPSDLQLIQLGIELRDKMNSE</sequence>
<dbReference type="Pfam" id="PF12961">
    <property type="entry name" value="DUF3850"/>
    <property type="match status" value="1"/>
</dbReference>
<dbReference type="RefSeq" id="WP_182333872.1">
    <property type="nucleotide sequence ID" value="NZ_BQHP01000051.1"/>
</dbReference>
<protein>
    <submittedName>
        <fullName evidence="2">DUF3850 domain-containing protein</fullName>
    </submittedName>
</protein>